<dbReference type="InParanoid" id="B9TMY1"/>
<gene>
    <name evidence="2" type="ORF">RCOM_1976490</name>
</gene>
<evidence type="ECO:0000313" key="2">
    <source>
        <dbReference type="EMBL" id="EEF22783.1"/>
    </source>
</evidence>
<organism evidence="2 3">
    <name type="scientific">Ricinus communis</name>
    <name type="common">Castor bean</name>
    <dbReference type="NCBI Taxonomy" id="3988"/>
    <lineage>
        <taxon>Eukaryota</taxon>
        <taxon>Viridiplantae</taxon>
        <taxon>Streptophyta</taxon>
        <taxon>Embryophyta</taxon>
        <taxon>Tracheophyta</taxon>
        <taxon>Spermatophyta</taxon>
        <taxon>Magnoliopsida</taxon>
        <taxon>eudicotyledons</taxon>
        <taxon>Gunneridae</taxon>
        <taxon>Pentapetalae</taxon>
        <taxon>rosids</taxon>
        <taxon>fabids</taxon>
        <taxon>Malpighiales</taxon>
        <taxon>Euphorbiaceae</taxon>
        <taxon>Acalyphoideae</taxon>
        <taxon>Acalypheae</taxon>
        <taxon>Ricinus</taxon>
    </lineage>
</organism>
<name>B9TMY1_RICCO</name>
<accession>B9TMY1</accession>
<dbReference type="EMBL" id="EQ990596">
    <property type="protein sequence ID" value="EEF22783.1"/>
    <property type="molecule type" value="Genomic_DNA"/>
</dbReference>
<feature type="compositionally biased region" description="Basic residues" evidence="1">
    <location>
        <begin position="118"/>
        <end position="134"/>
    </location>
</feature>
<evidence type="ECO:0000256" key="1">
    <source>
        <dbReference type="SAM" id="MobiDB-lite"/>
    </source>
</evidence>
<protein>
    <submittedName>
        <fullName evidence="2">Uncharacterized protein</fullName>
    </submittedName>
</protein>
<proteinExistence type="predicted"/>
<dbReference type="AlphaFoldDB" id="B9TMY1"/>
<sequence>MLVPYGRAPHMLNSGGTDLMFAVDTSTGGGSAIEYVGTVDIVVLGHSRHPAPHRLQPATGSRGAHPQARLRQLRPRPAHAASRTAGRHDGRGRQHRIRAADSARPGQPALPDDARPRGPVRRRQNRRRHHRRAASRLPPAAPQTRAGRAAAPPSAPVELLDHRGE</sequence>
<evidence type="ECO:0000313" key="3">
    <source>
        <dbReference type="Proteomes" id="UP000008311"/>
    </source>
</evidence>
<dbReference type="Proteomes" id="UP000008311">
    <property type="component" value="Unassembled WGS sequence"/>
</dbReference>
<feature type="non-terminal residue" evidence="2">
    <location>
        <position position="165"/>
    </location>
</feature>
<feature type="region of interest" description="Disordered" evidence="1">
    <location>
        <begin position="49"/>
        <end position="165"/>
    </location>
</feature>
<reference evidence="3" key="1">
    <citation type="journal article" date="2010" name="Nat. Biotechnol.">
        <title>Draft genome sequence of the oilseed species Ricinus communis.</title>
        <authorList>
            <person name="Chan A.P."/>
            <person name="Crabtree J."/>
            <person name="Zhao Q."/>
            <person name="Lorenzi H."/>
            <person name="Orvis J."/>
            <person name="Puiu D."/>
            <person name="Melake-Berhan A."/>
            <person name="Jones K.M."/>
            <person name="Redman J."/>
            <person name="Chen G."/>
            <person name="Cahoon E.B."/>
            <person name="Gedil M."/>
            <person name="Stanke M."/>
            <person name="Haas B.J."/>
            <person name="Wortman J.R."/>
            <person name="Fraser-Liggett C.M."/>
            <person name="Ravel J."/>
            <person name="Rabinowicz P.D."/>
        </authorList>
    </citation>
    <scope>NUCLEOTIDE SEQUENCE [LARGE SCALE GENOMIC DNA]</scope>
    <source>
        <strain evidence="3">cv. Hale</strain>
    </source>
</reference>
<feature type="compositionally biased region" description="Low complexity" evidence="1">
    <location>
        <begin position="135"/>
        <end position="152"/>
    </location>
</feature>
<keyword evidence="3" id="KW-1185">Reference proteome</keyword>